<comment type="function">
    <text evidence="3">Catalyzes two sequential steps in the biosynthesis of coenzyme A. In the first step cysteine is conjugated to 4'-phosphopantothenate to form 4-phosphopantothenoylcysteine. In the second step the latter compound is decarboxylated to form 4'-phosphopantotheine.</text>
</comment>
<reference evidence="6 7" key="1">
    <citation type="journal article" date="2014" name="Int. J. Syst. Evol. Microbiol.">
        <title>Complete genome sequence of Corynebacterium casei LMG S-19264T (=DSM 44701T), isolated from a smear-ripened cheese.</title>
        <authorList>
            <consortium name="US DOE Joint Genome Institute (JGI-PGF)"/>
            <person name="Walter F."/>
            <person name="Albersmeier A."/>
            <person name="Kalinowski J."/>
            <person name="Ruckert C."/>
        </authorList>
    </citation>
    <scope>NUCLEOTIDE SEQUENCE [LARGE SCALE GENOMIC DNA]</scope>
    <source>
        <strain evidence="6 7">CGMCC 1.12976</strain>
    </source>
</reference>
<dbReference type="InterPro" id="IPR003382">
    <property type="entry name" value="Flavoprotein"/>
</dbReference>
<comment type="pathway">
    <text evidence="3">Cofactor biosynthesis; coenzyme A biosynthesis; CoA from (R)-pantothenate: step 2/5.</text>
</comment>
<dbReference type="SUPFAM" id="SSF102645">
    <property type="entry name" value="CoaB-like"/>
    <property type="match status" value="1"/>
</dbReference>
<evidence type="ECO:0000259" key="4">
    <source>
        <dbReference type="Pfam" id="PF02441"/>
    </source>
</evidence>
<comment type="pathway">
    <text evidence="3">Cofactor biosynthesis; coenzyme A biosynthesis; CoA from (R)-pantothenate: step 3/5.</text>
</comment>
<comment type="similarity">
    <text evidence="3">In the N-terminal section; belongs to the HFCD (homo-oligomeric flavin containing Cys decarboxylase) superfamily.</text>
</comment>
<dbReference type="InterPro" id="IPR036551">
    <property type="entry name" value="Flavin_trans-like"/>
</dbReference>
<dbReference type="InterPro" id="IPR005252">
    <property type="entry name" value="CoaBC"/>
</dbReference>
<keyword evidence="7" id="KW-1185">Reference proteome</keyword>
<dbReference type="PANTHER" id="PTHR14359">
    <property type="entry name" value="HOMO-OLIGOMERIC FLAVIN CONTAINING CYS DECARBOXYLASE FAMILY"/>
    <property type="match status" value="1"/>
</dbReference>
<dbReference type="Gene3D" id="3.40.50.10300">
    <property type="entry name" value="CoaB-like"/>
    <property type="match status" value="1"/>
</dbReference>
<dbReference type="GO" id="GO:0015941">
    <property type="term" value="P:pantothenate catabolic process"/>
    <property type="evidence" value="ECO:0007669"/>
    <property type="project" value="InterPro"/>
</dbReference>
<evidence type="ECO:0000313" key="6">
    <source>
        <dbReference type="EMBL" id="GGF23393.1"/>
    </source>
</evidence>
<feature type="domain" description="DNA/pantothenate metabolism flavoprotein C-terminal" evidence="5">
    <location>
        <begin position="235"/>
        <end position="449"/>
    </location>
</feature>
<evidence type="ECO:0000313" key="7">
    <source>
        <dbReference type="Proteomes" id="UP000598775"/>
    </source>
</evidence>
<evidence type="ECO:0000256" key="2">
    <source>
        <dbReference type="ARBA" id="ARBA00023239"/>
    </source>
</evidence>
<dbReference type="EC" id="4.1.1.36" evidence="3"/>
<dbReference type="Pfam" id="PF04127">
    <property type="entry name" value="DFP"/>
    <property type="match status" value="1"/>
</dbReference>
<feature type="binding site" evidence="3">
    <location>
        <position position="328"/>
    </location>
    <ligand>
        <name>CTP</name>
        <dbReference type="ChEBI" id="CHEBI:37563"/>
    </ligand>
</feature>
<evidence type="ECO:0000256" key="1">
    <source>
        <dbReference type="ARBA" id="ARBA00022793"/>
    </source>
</evidence>
<dbReference type="GO" id="GO:0010181">
    <property type="term" value="F:FMN binding"/>
    <property type="evidence" value="ECO:0007669"/>
    <property type="project" value="UniProtKB-UniRule"/>
</dbReference>
<feature type="region of interest" description="Phosphopantothenate--cysteine ligase" evidence="3">
    <location>
        <begin position="240"/>
        <end position="455"/>
    </location>
</feature>
<comment type="similarity">
    <text evidence="3">In the C-terminal section; belongs to the PPC synthetase family.</text>
</comment>
<evidence type="ECO:0000259" key="5">
    <source>
        <dbReference type="Pfam" id="PF04127"/>
    </source>
</evidence>
<dbReference type="EC" id="6.3.2.5" evidence="3"/>
<keyword evidence="3" id="KW-0285">Flavoprotein</keyword>
<proteinExistence type="inferred from homology"/>
<evidence type="ECO:0000256" key="3">
    <source>
        <dbReference type="HAMAP-Rule" id="MF_02225"/>
    </source>
</evidence>
<dbReference type="Gene3D" id="3.40.50.1950">
    <property type="entry name" value="Flavin prenyltransferase-like"/>
    <property type="match status" value="1"/>
</dbReference>
<comment type="caution">
    <text evidence="6">The sequence shown here is derived from an EMBL/GenBank/DDBJ whole genome shotgun (WGS) entry which is preliminary data.</text>
</comment>
<feature type="binding site" evidence="3">
    <location>
        <position position="393"/>
    </location>
    <ligand>
        <name>CTP</name>
        <dbReference type="ChEBI" id="CHEBI:37563"/>
    </ligand>
</feature>
<feature type="binding site" evidence="3">
    <location>
        <position position="338"/>
    </location>
    <ligand>
        <name>CTP</name>
        <dbReference type="ChEBI" id="CHEBI:37563"/>
    </ligand>
</feature>
<feature type="domain" description="Flavoprotein" evidence="4">
    <location>
        <begin position="4"/>
        <end position="170"/>
    </location>
</feature>
<feature type="region of interest" description="Phosphopantothenoylcysteine decarboxylase" evidence="3">
    <location>
        <begin position="1"/>
        <end position="239"/>
    </location>
</feature>
<dbReference type="Pfam" id="PF02441">
    <property type="entry name" value="Flavoprotein"/>
    <property type="match status" value="1"/>
</dbReference>
<comment type="catalytic activity">
    <reaction evidence="3">
        <text>N-[(R)-4-phosphopantothenoyl]-L-cysteine + H(+) = (R)-4'-phosphopantetheine + CO2</text>
        <dbReference type="Rhea" id="RHEA:16793"/>
        <dbReference type="ChEBI" id="CHEBI:15378"/>
        <dbReference type="ChEBI" id="CHEBI:16526"/>
        <dbReference type="ChEBI" id="CHEBI:59458"/>
        <dbReference type="ChEBI" id="CHEBI:61723"/>
        <dbReference type="EC" id="4.1.1.36"/>
    </reaction>
</comment>
<keyword evidence="3" id="KW-0511">Multifunctional enzyme</keyword>
<organism evidence="6 7">
    <name type="scientific">Subtercola lobariae</name>
    <dbReference type="NCBI Taxonomy" id="1588641"/>
    <lineage>
        <taxon>Bacteria</taxon>
        <taxon>Bacillati</taxon>
        <taxon>Actinomycetota</taxon>
        <taxon>Actinomycetes</taxon>
        <taxon>Micrococcales</taxon>
        <taxon>Microbacteriaceae</taxon>
        <taxon>Subtercola</taxon>
    </lineage>
</organism>
<gene>
    <name evidence="3" type="primary">coaBC</name>
    <name evidence="6" type="ORF">GCM10011399_16210</name>
</gene>
<dbReference type="GO" id="GO:0046872">
    <property type="term" value="F:metal ion binding"/>
    <property type="evidence" value="ECO:0007669"/>
    <property type="project" value="UniProtKB-KW"/>
</dbReference>
<keyword evidence="3" id="KW-0288">FMN</keyword>
<keyword evidence="3" id="KW-0436">Ligase</keyword>
<dbReference type="EMBL" id="BMGP01000003">
    <property type="protein sequence ID" value="GGF23393.1"/>
    <property type="molecule type" value="Genomic_DNA"/>
</dbReference>
<dbReference type="AlphaFoldDB" id="A0A917EW24"/>
<dbReference type="InterPro" id="IPR007085">
    <property type="entry name" value="DNA/pantothenate-metab_flavo_C"/>
</dbReference>
<dbReference type="GO" id="GO:0004633">
    <property type="term" value="F:phosphopantothenoylcysteine decarboxylase activity"/>
    <property type="evidence" value="ECO:0007669"/>
    <property type="project" value="UniProtKB-UniRule"/>
</dbReference>
<dbReference type="GO" id="GO:0015937">
    <property type="term" value="P:coenzyme A biosynthetic process"/>
    <property type="evidence" value="ECO:0007669"/>
    <property type="project" value="UniProtKB-UniRule"/>
</dbReference>
<feature type="binding site" evidence="3">
    <location>
        <position position="375"/>
    </location>
    <ligand>
        <name>CTP</name>
        <dbReference type="ChEBI" id="CHEBI:37563"/>
    </ligand>
</feature>
<name>A0A917EW24_9MICO</name>
<dbReference type="HAMAP" id="MF_02225">
    <property type="entry name" value="CoaBC"/>
    <property type="match status" value="1"/>
</dbReference>
<comment type="cofactor">
    <cofactor evidence="3">
        <name>FMN</name>
        <dbReference type="ChEBI" id="CHEBI:58210"/>
    </cofactor>
    <text evidence="3">Binds 1 FMN per subunit.</text>
</comment>
<keyword evidence="3" id="KW-0479">Metal-binding</keyword>
<keyword evidence="1 3" id="KW-0210">Decarboxylase</keyword>
<comment type="caution">
    <text evidence="3">Lacks conserved residue(s) required for the propagation of feature annotation.</text>
</comment>
<dbReference type="Proteomes" id="UP000598775">
    <property type="component" value="Unassembled WGS sequence"/>
</dbReference>
<feature type="binding site" evidence="3">
    <location>
        <position position="397"/>
    </location>
    <ligand>
        <name>CTP</name>
        <dbReference type="ChEBI" id="CHEBI:37563"/>
    </ligand>
</feature>
<comment type="catalytic activity">
    <reaction evidence="3">
        <text>(R)-4'-phosphopantothenate + L-cysteine + CTP = N-[(R)-4-phosphopantothenoyl]-L-cysteine + CMP + diphosphate + H(+)</text>
        <dbReference type="Rhea" id="RHEA:19397"/>
        <dbReference type="ChEBI" id="CHEBI:10986"/>
        <dbReference type="ChEBI" id="CHEBI:15378"/>
        <dbReference type="ChEBI" id="CHEBI:33019"/>
        <dbReference type="ChEBI" id="CHEBI:35235"/>
        <dbReference type="ChEBI" id="CHEBI:37563"/>
        <dbReference type="ChEBI" id="CHEBI:59458"/>
        <dbReference type="ChEBI" id="CHEBI:60377"/>
        <dbReference type="EC" id="6.3.2.5"/>
    </reaction>
</comment>
<keyword evidence="2 3" id="KW-0456">Lyase</keyword>
<comment type="cofactor">
    <cofactor evidence="3">
        <name>Mg(2+)</name>
        <dbReference type="ChEBI" id="CHEBI:18420"/>
    </cofactor>
</comment>
<dbReference type="InterPro" id="IPR035929">
    <property type="entry name" value="CoaB-like_sf"/>
</dbReference>
<dbReference type="GO" id="GO:0071513">
    <property type="term" value="C:phosphopantothenoylcysteine decarboxylase complex"/>
    <property type="evidence" value="ECO:0007669"/>
    <property type="project" value="TreeGrafter"/>
</dbReference>
<dbReference type="GO" id="GO:0004632">
    <property type="term" value="F:phosphopantothenate--cysteine ligase activity"/>
    <property type="evidence" value="ECO:0007669"/>
    <property type="project" value="UniProtKB-UniRule"/>
</dbReference>
<dbReference type="PANTHER" id="PTHR14359:SF6">
    <property type="entry name" value="PHOSPHOPANTOTHENOYLCYSTEINE DECARBOXYLASE"/>
    <property type="match status" value="1"/>
</dbReference>
<keyword evidence="3" id="KW-0460">Magnesium</keyword>
<sequence>MHVMNIVVGITGGIAAYKAVGVVRGFVLAGHSVQVIATEHALRFVGKPTLEAISRNTVHTDLYEGVAEVRHVAIGQAADLIVIAPTTANTLAKLAAGIADDLLGNTVLASKAPILLAPAMHTEMWQNAATVANTAVLRARGFHFIGPARGQLTGTDSGPGRMSEPDDIVAAGLGLLGDATGSAGSPRTAGEPSSAAAISAATTELVEAVTEYAEHGNAPASASHGDAPAGVSRDLEGVSILISAGGTREPLDPVRFIGNRSSGKQGVALADAAVSRGARVIFVGAHLEVEPPRGAELHSVETAEELRVEMLALAPEADVVIMSAAVADYRPKTVAEGKIKKDQVGDTLSLELVKNADILAELSANKAAHQTVVGFAAETASSREELLELGRAKIARKGCDYLVLNKVGWREGFTSDTNDVAIIDNAGHIVIEVADTKLSVANSILSTVISPEHND</sequence>
<dbReference type="SUPFAM" id="SSF52507">
    <property type="entry name" value="Homo-oligomeric flavin-containing Cys decarboxylases, HFCD"/>
    <property type="match status" value="1"/>
</dbReference>
<accession>A0A917EW24</accession>
<protein>
    <recommendedName>
        <fullName evidence="3">Coenzyme A biosynthesis bifunctional protein CoaBC</fullName>
    </recommendedName>
    <alternativeName>
        <fullName evidence="3">DNA/pantothenate metabolism flavoprotein</fullName>
    </alternativeName>
    <alternativeName>
        <fullName evidence="3">Phosphopantothenoylcysteine synthetase/decarboxylase</fullName>
        <shortName evidence="3">PPCS-PPCDC</shortName>
    </alternativeName>
    <domain>
        <recommendedName>
            <fullName evidence="3">Phosphopantothenoylcysteine decarboxylase</fullName>
            <shortName evidence="3">PPC decarboxylase</shortName>
            <shortName evidence="3">PPC-DC</shortName>
            <ecNumber evidence="3">4.1.1.36</ecNumber>
        </recommendedName>
        <alternativeName>
            <fullName evidence="3">CoaC</fullName>
        </alternativeName>
    </domain>
    <domain>
        <recommendedName>
            <fullName evidence="3">Phosphopantothenate--cysteine ligase</fullName>
            <ecNumber evidence="3">6.3.2.5</ecNumber>
        </recommendedName>
        <alternativeName>
            <fullName evidence="3">CoaB</fullName>
        </alternativeName>
        <alternativeName>
            <fullName evidence="3">Phosphopantothenoylcysteine synthetase</fullName>
            <shortName evidence="3">PPC synthetase</shortName>
            <shortName evidence="3">PPC-S</shortName>
        </alternativeName>
    </domain>
</protein>